<dbReference type="Proteomes" id="UP000232323">
    <property type="component" value="Unassembled WGS sequence"/>
</dbReference>
<keyword evidence="4" id="KW-1185">Reference proteome</keyword>
<keyword evidence="2" id="KW-0812">Transmembrane</keyword>
<dbReference type="EMBL" id="BEGY01000043">
    <property type="protein sequence ID" value="GAX79539.1"/>
    <property type="molecule type" value="Genomic_DNA"/>
</dbReference>
<evidence type="ECO:0000256" key="2">
    <source>
        <dbReference type="SAM" id="Phobius"/>
    </source>
</evidence>
<dbReference type="OrthoDB" id="19610at2759"/>
<organism evidence="3 4">
    <name type="scientific">Chlamydomonas eustigma</name>
    <dbReference type="NCBI Taxonomy" id="1157962"/>
    <lineage>
        <taxon>Eukaryota</taxon>
        <taxon>Viridiplantae</taxon>
        <taxon>Chlorophyta</taxon>
        <taxon>core chlorophytes</taxon>
        <taxon>Chlorophyceae</taxon>
        <taxon>CS clade</taxon>
        <taxon>Chlamydomonadales</taxon>
        <taxon>Chlamydomonadaceae</taxon>
        <taxon>Chlamydomonas</taxon>
    </lineage>
</organism>
<sequence length="558" mass="61357">MSWTKSVRRITPEEALDAEVIRKLQLASEAETKEDREMICEELFCDITGALNLQSQERLGLPISSTSDSPSLQRSSSYRTPLARSYWSLFSAFSRNKNSKEPSLVDRPSSSAHSASATVTATGITALNDCPSSSAPAASASGGHWSPSPTNSGHDMGNRDTAFYEVLAKFYQGAKDKGEAVACLCQKLWGQAYAAPIFALLLHRWLLLNPDSAAVGTLVMSRDSAGYDDRPDQQQKEEQGIITSQYKLKALGEAVHRMVPSSMLPVGWRDGPEASWQKHQAMMSNHYVKLVGVLVLGVRLLFQGDAQAGHIRFKALYRCLLDEVLLGPGLTQLSEVPQPAKRDLMGAVVAALPFYSQPSQMPLLIGRLASGTHGIEPTSVDCAEQQQQQQQKATALLGLDVDFLISEFIDMLGKIRNEAGMLKYLSALTGLKGCVQLKALNPITSLRLQSELYALTSPGGPYYAPRSIQLAAMSTLDATYPMGRRTRRVVRAVFRLFHPTDWLGEFWIAPFHWWTALYSKAVLAALWLLYRLLAWRSCRPPQTRRPSSPGAGSPRGTK</sequence>
<evidence type="ECO:0000313" key="3">
    <source>
        <dbReference type="EMBL" id="GAX79539.1"/>
    </source>
</evidence>
<feature type="transmembrane region" description="Helical" evidence="2">
    <location>
        <begin position="511"/>
        <end position="530"/>
    </location>
</feature>
<proteinExistence type="predicted"/>
<name>A0A250X9G1_9CHLO</name>
<accession>A0A250X9G1</accession>
<evidence type="ECO:0000313" key="4">
    <source>
        <dbReference type="Proteomes" id="UP000232323"/>
    </source>
</evidence>
<keyword evidence="2" id="KW-0472">Membrane</keyword>
<feature type="compositionally biased region" description="Low complexity" evidence="1">
    <location>
        <begin position="135"/>
        <end position="149"/>
    </location>
</feature>
<feature type="region of interest" description="Disordered" evidence="1">
    <location>
        <begin position="135"/>
        <end position="157"/>
    </location>
</feature>
<dbReference type="PANTHER" id="PTHR48146:SF2">
    <property type="entry name" value="K-STIMULATED PYROPHOSPHATE-ENERGIZED SODIUM PUMP PROTEIN"/>
    <property type="match status" value="1"/>
</dbReference>
<evidence type="ECO:0000256" key="1">
    <source>
        <dbReference type="SAM" id="MobiDB-lite"/>
    </source>
</evidence>
<comment type="caution">
    <text evidence="3">The sequence shown here is derived from an EMBL/GenBank/DDBJ whole genome shotgun (WGS) entry which is preliminary data.</text>
</comment>
<reference evidence="3 4" key="1">
    <citation type="submission" date="2017-08" db="EMBL/GenBank/DDBJ databases">
        <title>Acidophilic green algal genome provides insights into adaptation to an acidic environment.</title>
        <authorList>
            <person name="Hirooka S."/>
            <person name="Hirose Y."/>
            <person name="Kanesaki Y."/>
            <person name="Higuchi S."/>
            <person name="Fujiwara T."/>
            <person name="Onuma R."/>
            <person name="Era A."/>
            <person name="Ohbayashi R."/>
            <person name="Uzuka A."/>
            <person name="Nozaki H."/>
            <person name="Yoshikawa H."/>
            <person name="Miyagishima S.Y."/>
        </authorList>
    </citation>
    <scope>NUCLEOTIDE SEQUENCE [LARGE SCALE GENOMIC DNA]</scope>
    <source>
        <strain evidence="3 4">NIES-2499</strain>
    </source>
</reference>
<dbReference type="PANTHER" id="PTHR48146">
    <property type="entry name" value="K-STIMULATED PYROPHOSPHATE-ENERGIZED SODIUM PUMP PROTEIN"/>
    <property type="match status" value="1"/>
</dbReference>
<protein>
    <submittedName>
        <fullName evidence="3">Uncharacterized protein</fullName>
    </submittedName>
</protein>
<dbReference type="AlphaFoldDB" id="A0A250X9G1"/>
<keyword evidence="2" id="KW-1133">Transmembrane helix</keyword>
<gene>
    <name evidence="3" type="ORF">CEUSTIGMA_g6980.t1</name>
</gene>